<keyword evidence="6" id="KW-0175">Coiled coil</keyword>
<protein>
    <submittedName>
        <fullName evidence="10">Methyl-accepting chemotaxis protein</fullName>
    </submittedName>
</protein>
<feature type="transmembrane region" description="Helical" evidence="7">
    <location>
        <begin position="12"/>
        <end position="38"/>
    </location>
</feature>
<dbReference type="KEGG" id="mmob:F6R98_07820"/>
<dbReference type="SUPFAM" id="SSF58104">
    <property type="entry name" value="Methyl-accepting chemotaxis protein (MCP) signaling domain"/>
    <property type="match status" value="1"/>
</dbReference>
<evidence type="ECO:0000256" key="4">
    <source>
        <dbReference type="ARBA" id="ARBA00029447"/>
    </source>
</evidence>
<dbReference type="Proteomes" id="UP000325755">
    <property type="component" value="Chromosome"/>
</dbReference>
<name>A0A5Q0BRV5_9GAMM</name>
<dbReference type="InParanoid" id="A0A5Q0BRV5"/>
<dbReference type="CDD" id="cd17527">
    <property type="entry name" value="HAMP_II"/>
    <property type="match status" value="2"/>
</dbReference>
<comment type="subcellular location">
    <subcellularLocation>
        <location evidence="1">Membrane</location>
    </subcellularLocation>
</comment>
<evidence type="ECO:0000313" key="10">
    <source>
        <dbReference type="EMBL" id="QFY45001.1"/>
    </source>
</evidence>
<dbReference type="OrthoDB" id="9765776at2"/>
<keyword evidence="7" id="KW-1133">Transmembrane helix</keyword>
<evidence type="ECO:0000256" key="7">
    <source>
        <dbReference type="SAM" id="Phobius"/>
    </source>
</evidence>
<keyword evidence="7" id="KW-0812">Transmembrane</keyword>
<evidence type="ECO:0000256" key="1">
    <source>
        <dbReference type="ARBA" id="ARBA00004370"/>
    </source>
</evidence>
<dbReference type="InterPro" id="IPR041395">
    <property type="entry name" value="McpB_HAMP_3rd"/>
</dbReference>
<evidence type="ECO:0000256" key="2">
    <source>
        <dbReference type="ARBA" id="ARBA00022500"/>
    </source>
</evidence>
<dbReference type="CDD" id="cd17528">
    <property type="entry name" value="HAMP_III"/>
    <property type="match status" value="2"/>
</dbReference>
<dbReference type="Gene3D" id="1.10.287.950">
    <property type="entry name" value="Methyl-accepting chemotaxis protein"/>
    <property type="match status" value="1"/>
</dbReference>
<dbReference type="AlphaFoldDB" id="A0A5Q0BRV5"/>
<dbReference type="PROSITE" id="PS50111">
    <property type="entry name" value="CHEMOTAXIS_TRANSDUC_2"/>
    <property type="match status" value="1"/>
</dbReference>
<dbReference type="Gene3D" id="1.20.120.1530">
    <property type="match status" value="3"/>
</dbReference>
<evidence type="ECO:0000256" key="6">
    <source>
        <dbReference type="SAM" id="Coils"/>
    </source>
</evidence>
<keyword evidence="11" id="KW-1185">Reference proteome</keyword>
<evidence type="ECO:0000256" key="3">
    <source>
        <dbReference type="ARBA" id="ARBA00023224"/>
    </source>
</evidence>
<dbReference type="Pfam" id="PF00015">
    <property type="entry name" value="MCPsignal"/>
    <property type="match status" value="1"/>
</dbReference>
<dbReference type="Pfam" id="PF18575">
    <property type="entry name" value="HAMP_N3"/>
    <property type="match status" value="2"/>
</dbReference>
<dbReference type="InterPro" id="IPR051310">
    <property type="entry name" value="MCP_chemotaxis"/>
</dbReference>
<dbReference type="GO" id="GO:0004888">
    <property type="term" value="F:transmembrane signaling receptor activity"/>
    <property type="evidence" value="ECO:0007669"/>
    <property type="project" value="TreeGrafter"/>
</dbReference>
<sequence length="645" mass="68843">MEKIAKEAENNYLSARMLMVTVGAIALLVSIVIAWLIIHNLRWILGGEPAEVAGIANKIAVGDLSSQIRIRSDDTGSVMLAMQNMSAVIRQLLDELQRMSSAHDKGDIDTTIDAGLFKGDFKVMAEGVNNMVTGHIAVKKKAMACVKEFGEGNFDAPLERFPGKKAFINDTIEQMRDNLKSFIADMKHMSTEHDAGDIDVTIDAGQFKGDFKVMAEGVNNMVAGHIAVKKKAMACVKEFGEGNFDAHLEQFPGKKVFINETIEQVRANLRALMSDVNGLIQAAVEGRLDSRADAAAHKGDFRKIVEGINRTLDGIVLPVNEAVSVLGELEKGDLTRTVKGEYQGQLKDFKDSVNNTVDKLAQTISQIIEMSNALNDATGEVSSTAQSLAQGASEQAASVEQTSSAMEQMSASVAQNAENAKATDGMAAKAAQEAEEGGEAVTLTVAAMKSIAGKINIIDEIAYQTNLLALNAAIEAARAGEHGKGFAVVASEVRKLAERSQVASQEIGELAVTSVDMAEKAGHLLNEMLPSITKTSDLVQEITAASNEQTVGIDQINSAVNQLNQLTQHSASASEELAATAEEMSAQAEQLQALISFFTVNNGNGAPAKNLAKGSVTPRIKSMVNKVKARVAAHEAIEEGEFVRF</sequence>
<proteinExistence type="inferred from homology"/>
<dbReference type="InterPro" id="IPR004089">
    <property type="entry name" value="MCPsignal_dom"/>
</dbReference>
<dbReference type="InterPro" id="IPR003660">
    <property type="entry name" value="HAMP_dom"/>
</dbReference>
<dbReference type="PANTHER" id="PTHR43531:SF11">
    <property type="entry name" value="METHYL-ACCEPTING CHEMOTAXIS PROTEIN 3"/>
    <property type="match status" value="1"/>
</dbReference>
<dbReference type="FunFam" id="1.10.287.950:FF:000001">
    <property type="entry name" value="Methyl-accepting chemotaxis sensory transducer"/>
    <property type="match status" value="1"/>
</dbReference>
<dbReference type="PROSITE" id="PS50885">
    <property type="entry name" value="HAMP"/>
    <property type="match status" value="1"/>
</dbReference>
<keyword evidence="3 5" id="KW-0807">Transducer</keyword>
<dbReference type="GO" id="GO:0006935">
    <property type="term" value="P:chemotaxis"/>
    <property type="evidence" value="ECO:0007669"/>
    <property type="project" value="UniProtKB-KW"/>
</dbReference>
<organism evidence="10 11">
    <name type="scientific">Candidatus Methylospira mobilis</name>
    <dbReference type="NCBI Taxonomy" id="1808979"/>
    <lineage>
        <taxon>Bacteria</taxon>
        <taxon>Pseudomonadati</taxon>
        <taxon>Pseudomonadota</taxon>
        <taxon>Gammaproteobacteria</taxon>
        <taxon>Methylococcales</taxon>
        <taxon>Methylococcaceae</taxon>
        <taxon>Candidatus Methylospira</taxon>
    </lineage>
</organism>
<evidence type="ECO:0000256" key="5">
    <source>
        <dbReference type="PROSITE-ProRule" id="PRU00284"/>
    </source>
</evidence>
<dbReference type="GO" id="GO:0007165">
    <property type="term" value="P:signal transduction"/>
    <property type="evidence" value="ECO:0007669"/>
    <property type="project" value="UniProtKB-KW"/>
</dbReference>
<dbReference type="PANTHER" id="PTHR43531">
    <property type="entry name" value="PROTEIN ICFG"/>
    <property type="match status" value="1"/>
</dbReference>
<feature type="domain" description="HAMP" evidence="9">
    <location>
        <begin position="313"/>
        <end position="365"/>
    </location>
</feature>
<evidence type="ECO:0000313" key="11">
    <source>
        <dbReference type="Proteomes" id="UP000325755"/>
    </source>
</evidence>
<evidence type="ECO:0000259" key="8">
    <source>
        <dbReference type="PROSITE" id="PS50111"/>
    </source>
</evidence>
<comment type="similarity">
    <text evidence="4">Belongs to the methyl-accepting chemotaxis (MCP) protein family.</text>
</comment>
<gene>
    <name evidence="10" type="ORF">F6R98_07820</name>
</gene>
<keyword evidence="2" id="KW-0145">Chemotaxis</keyword>
<keyword evidence="7" id="KW-0472">Membrane</keyword>
<dbReference type="Pfam" id="PF18947">
    <property type="entry name" value="HAMP_2"/>
    <property type="match status" value="1"/>
</dbReference>
<reference evidence="10 11" key="1">
    <citation type="submission" date="2019-09" db="EMBL/GenBank/DDBJ databases">
        <title>Ecophysiology of the spiral-shaped methanotroph Methylospira mobilis as revealed by the complete genome sequence.</title>
        <authorList>
            <person name="Oshkin I.Y."/>
            <person name="Dedysh S.N."/>
            <person name="Miroshnikov K."/>
            <person name="Danilova O.V."/>
            <person name="Hakobyan A."/>
            <person name="Liesack W."/>
        </authorList>
    </citation>
    <scope>NUCLEOTIDE SEQUENCE [LARGE SCALE GENOMIC DNA]</scope>
    <source>
        <strain evidence="10 11">Shm1</strain>
    </source>
</reference>
<dbReference type="EMBL" id="CP044205">
    <property type="protein sequence ID" value="QFY45001.1"/>
    <property type="molecule type" value="Genomic_DNA"/>
</dbReference>
<feature type="domain" description="Methyl-accepting transducer" evidence="8">
    <location>
        <begin position="370"/>
        <end position="585"/>
    </location>
</feature>
<accession>A0A5Q0BRV5</accession>
<dbReference type="SMART" id="SM00283">
    <property type="entry name" value="MA"/>
    <property type="match status" value="1"/>
</dbReference>
<dbReference type="GO" id="GO:0005886">
    <property type="term" value="C:plasma membrane"/>
    <property type="evidence" value="ECO:0007669"/>
    <property type="project" value="TreeGrafter"/>
</dbReference>
<feature type="coiled-coil region" evidence="6">
    <location>
        <begin position="556"/>
        <end position="594"/>
    </location>
</feature>
<evidence type="ECO:0000259" key="9">
    <source>
        <dbReference type="PROSITE" id="PS50885"/>
    </source>
</evidence>